<protein>
    <recommendedName>
        <fullName evidence="5">5'-3' exoribonuclease 1</fullName>
        <ecNumber evidence="5">3.1.13.-</ecNumber>
    </recommendedName>
</protein>
<evidence type="ECO:0000256" key="5">
    <source>
        <dbReference type="PIRNR" id="PIRNR006743"/>
    </source>
</evidence>
<evidence type="ECO:0000256" key="1">
    <source>
        <dbReference type="ARBA" id="ARBA00022722"/>
    </source>
</evidence>
<gene>
    <name evidence="12" type="ORF">FisN_11Hh150</name>
</gene>
<dbReference type="InterPro" id="IPR027073">
    <property type="entry name" value="5_3_exoribonuclease"/>
</dbReference>
<feature type="domain" description="Xrn1 N-terminal" evidence="7">
    <location>
        <begin position="1"/>
        <end position="223"/>
    </location>
</feature>
<dbReference type="Pfam" id="PF18129">
    <property type="entry name" value="SH3_12"/>
    <property type="match status" value="1"/>
</dbReference>
<comment type="subcellular location">
    <subcellularLocation>
        <location evidence="5">Cytoplasm</location>
    </subcellularLocation>
</comment>
<organism evidence="12 13">
    <name type="scientific">Fistulifera solaris</name>
    <name type="common">Oleaginous diatom</name>
    <dbReference type="NCBI Taxonomy" id="1519565"/>
    <lineage>
        <taxon>Eukaryota</taxon>
        <taxon>Sar</taxon>
        <taxon>Stramenopiles</taxon>
        <taxon>Ochrophyta</taxon>
        <taxon>Bacillariophyta</taxon>
        <taxon>Bacillariophyceae</taxon>
        <taxon>Bacillariophycidae</taxon>
        <taxon>Naviculales</taxon>
        <taxon>Naviculaceae</taxon>
        <taxon>Fistulifera</taxon>
    </lineage>
</organism>
<dbReference type="GO" id="GO:0003723">
    <property type="term" value="F:RNA binding"/>
    <property type="evidence" value="ECO:0007669"/>
    <property type="project" value="UniProtKB-KW"/>
</dbReference>
<keyword evidence="5" id="KW-0963">Cytoplasm</keyword>
<evidence type="ECO:0000313" key="12">
    <source>
        <dbReference type="EMBL" id="GAX14391.1"/>
    </source>
</evidence>
<feature type="domain" description="Exoribonuclease Xrn1 D2/D3" evidence="11">
    <location>
        <begin position="840"/>
        <end position="951"/>
    </location>
</feature>
<dbReference type="Gene3D" id="2.170.260.40">
    <property type="match status" value="1"/>
</dbReference>
<evidence type="ECO:0000256" key="6">
    <source>
        <dbReference type="SAM" id="MobiDB-lite"/>
    </source>
</evidence>
<dbReference type="Pfam" id="PF18332">
    <property type="entry name" value="XRN1_D1"/>
    <property type="match status" value="1"/>
</dbReference>
<keyword evidence="3 5" id="KW-0269">Exonuclease</keyword>
<sequence length="1533" mass="171076">MGVPKFYRWLSERYPKINQIISDNALLPEFDHLYLDMNGIIHGCTHPSHMDISDVLSERDMMLGIMHYLDRIITQIVKPKVSVYMAIDGVAPRAKLNQQRSRRFRSAKDTAEATKDLPASEKNVFDSNCITPGTEFLAKVSEHIQYFIRKKLKEDPLWHGLTVIFSGHDIPGEGEHKIMQHIRELRSQPGYQPNNRHCIYGQDADLIMLSLITHEPHFTILREVIDFNFCRQQQNTLKAVKKFTKESDFQLLHVSILREYLHIEFCHEHPQYDLERTIDDFVFMTFLVGNDFLPHLPALDIGDGAFDLLFSVYKEQRAGWGEGNYLTESGDISDPHRLEVFVEAIGAVETDILEQREKEEAAYAKKKRRWDKRDGKEEGPSDAELAAVESEKQNGYLSMIEALMQQPNWSPENFVAGWTPVTESGQKDFKGRYYFEKLKFTPLDKEKHWALRRSYMEGLMWCLAYYYKGCISWGWFYPYHYGPMLSDLIDIPRMFAEIEFELGEPLKPFQQLMGCLPPASSALVPKPYRFLMQSPDSPIIQFYPSEFEVDMNGKKNPWEGVNLLPFIDIALLKSTVEKFCPDSKLSTAELVRNSMGTIYCYKHDPTSIETVTSPNPSIGLPDISVCHSTISVIEFDEGPSTSKFEPKLVSGTQLPYPGFPSLNVLPIASIALTKAGLNCFGVPSKYLNTILHLTELPELAPIEQLAESLLGKSVFVNWPMMHEAKVIGLSSESREIKILNGKRKVSEFGKVEADKWRTDSMEMLQSYHVGNGTPGSGGVYIGPVRLRLKVQPLQGMKINPNNGSKKKYFGQQEADVPLQLCLFQAPAPDPRFIERGPATLQDRFPLNSQVVLTKGKYRGCKGTVISIADAKNVAVNVQIIPPEIPFGLFAVREVQESYMSSLEAAKMLRMNAGVLGKIMGRLQFEQGKYDLGLNLKTADGMCVPGYTRKKVENARKAGSRQVWSAGDTLLVVGSQKLPENGDKDERIQWEYTPRAIKLVNEYRTKFPQLFSGIMKNSNEKRYDANEIFGNNGEAWLPVIRDWLDKHESAKIPRSPVTTESMPREAVTKVEKYAAIRNLALQKKGYPKESLIKIPGSALYREGSIGATDVLLAADLNNSEAPQLGDRIVNLCVDGIPFGAKGTVIGIHEAATTGCVEVVMDEEFMGGTSLQGACSNFRGRLCLWAHLLKVTPENASALVERMVPKASDKANSDRMRAMVNNQVEQHKDSVTSWDGRKDESVSLKNSNGKPLPQQSDGESQTVKAKSPLRPQAKARSTSRDGSSARGKQGAWEQARGPDEKTIGFQGKRTATKSGHKQWKELVTKNESTARDAPKTVLHRPPSQTGAASTEEATLKAILGLQPPPSQQTLSSASKTSGDFVTQQTPSSAAEKLRALMISSRPATGSGLGPTPFGQGQAPTGFNFTYVEEGQELPQAMPINVPGPIMPQHPLMYAPMGPGPYPLTMPGYNGFVPLQQGTTTQTFNLRKTTPDRAPVNEEDFPALGSAPRSQQMNAGRQPRVDNVMVPSVLASKQKR</sequence>
<keyword evidence="5" id="KW-0694">RNA-binding</keyword>
<reference evidence="12 13" key="1">
    <citation type="journal article" date="2015" name="Plant Cell">
        <title>Oil accumulation by the oleaginous diatom Fistulifera solaris as revealed by the genome and transcriptome.</title>
        <authorList>
            <person name="Tanaka T."/>
            <person name="Maeda Y."/>
            <person name="Veluchamy A."/>
            <person name="Tanaka M."/>
            <person name="Abida H."/>
            <person name="Marechal E."/>
            <person name="Bowler C."/>
            <person name="Muto M."/>
            <person name="Sunaga Y."/>
            <person name="Tanaka M."/>
            <person name="Yoshino T."/>
            <person name="Taniguchi T."/>
            <person name="Fukuda Y."/>
            <person name="Nemoto M."/>
            <person name="Matsumoto M."/>
            <person name="Wong P.S."/>
            <person name="Aburatani S."/>
            <person name="Fujibuchi W."/>
        </authorList>
    </citation>
    <scope>NUCLEOTIDE SEQUENCE [LARGE SCALE GENOMIC DNA]</scope>
    <source>
        <strain evidence="12 13">JPCC DA0580</strain>
    </source>
</reference>
<evidence type="ECO:0000259" key="10">
    <source>
        <dbReference type="Pfam" id="PF18332"/>
    </source>
</evidence>
<dbReference type="PIRSF" id="PIRSF006743">
    <property type="entry name" value="Exonuclease_Xnr1"/>
    <property type="match status" value="1"/>
</dbReference>
<dbReference type="InterPro" id="IPR041385">
    <property type="entry name" value="SH3_12"/>
</dbReference>
<name>A0A1Z5JKV0_FISSO</name>
<comment type="caution">
    <text evidence="12">The sequence shown here is derived from an EMBL/GenBank/DDBJ whole genome shotgun (WGS) entry which is preliminary data.</text>
</comment>
<evidence type="ECO:0000259" key="8">
    <source>
        <dbReference type="Pfam" id="PF17846"/>
    </source>
</evidence>
<dbReference type="InterPro" id="IPR047008">
    <property type="entry name" value="XRN1_SH3_sf"/>
</dbReference>
<evidence type="ECO:0000256" key="4">
    <source>
        <dbReference type="ARBA" id="ARBA00038299"/>
    </source>
</evidence>
<dbReference type="OrthoDB" id="372487at2759"/>
<dbReference type="GO" id="GO:0005737">
    <property type="term" value="C:cytoplasm"/>
    <property type="evidence" value="ECO:0007669"/>
    <property type="project" value="UniProtKB-SubCell"/>
</dbReference>
<dbReference type="InterPro" id="IPR041412">
    <property type="entry name" value="Xrn1_helical"/>
</dbReference>
<accession>A0A1Z5JKV0</accession>
<feature type="compositionally biased region" description="Polar residues" evidence="6">
    <location>
        <begin position="1241"/>
        <end position="1262"/>
    </location>
</feature>
<dbReference type="GO" id="GO:0005634">
    <property type="term" value="C:nucleus"/>
    <property type="evidence" value="ECO:0007669"/>
    <property type="project" value="TreeGrafter"/>
</dbReference>
<keyword evidence="2 5" id="KW-0378">Hydrolase</keyword>
<feature type="compositionally biased region" description="Polar residues" evidence="6">
    <location>
        <begin position="1365"/>
        <end position="1380"/>
    </location>
</feature>
<proteinExistence type="inferred from homology"/>
<dbReference type="CDD" id="cd18673">
    <property type="entry name" value="PIN_XRN1-2-like"/>
    <property type="match status" value="1"/>
</dbReference>
<evidence type="ECO:0000259" key="7">
    <source>
        <dbReference type="Pfam" id="PF03159"/>
    </source>
</evidence>
<comment type="similarity">
    <text evidence="4 5">Belongs to the 5'-3' exonuclease family.</text>
</comment>
<dbReference type="Gene3D" id="1.25.40.1050">
    <property type="match status" value="1"/>
</dbReference>
<feature type="compositionally biased region" description="Basic and acidic residues" evidence="6">
    <location>
        <begin position="1316"/>
        <end position="1332"/>
    </location>
</feature>
<dbReference type="EMBL" id="BDSP01000080">
    <property type="protein sequence ID" value="GAX14391.1"/>
    <property type="molecule type" value="Genomic_DNA"/>
</dbReference>
<dbReference type="Proteomes" id="UP000198406">
    <property type="component" value="Unassembled WGS sequence"/>
</dbReference>
<dbReference type="Gene3D" id="3.40.50.12390">
    <property type="match status" value="2"/>
</dbReference>
<dbReference type="PANTHER" id="PTHR12341">
    <property type="entry name" value="5'-&gt;3' EXORIBONUCLEASE"/>
    <property type="match status" value="1"/>
</dbReference>
<evidence type="ECO:0000256" key="3">
    <source>
        <dbReference type="ARBA" id="ARBA00022839"/>
    </source>
</evidence>
<dbReference type="InterPro" id="IPR040992">
    <property type="entry name" value="XRN1_D1"/>
</dbReference>
<evidence type="ECO:0000313" key="13">
    <source>
        <dbReference type="Proteomes" id="UP000198406"/>
    </source>
</evidence>
<dbReference type="Pfam" id="PF17846">
    <property type="entry name" value="XRN_M"/>
    <property type="match status" value="1"/>
</dbReference>
<dbReference type="Pfam" id="PF03159">
    <property type="entry name" value="XRN_N"/>
    <property type="match status" value="1"/>
</dbReference>
<dbReference type="GO" id="GO:0000956">
    <property type="term" value="P:nuclear-transcribed mRNA catabolic process"/>
    <property type="evidence" value="ECO:0007669"/>
    <property type="project" value="InterPro"/>
</dbReference>
<feature type="domain" description="5'-3' exoribonuclease 1 D1" evidence="10">
    <location>
        <begin position="657"/>
        <end position="835"/>
    </location>
</feature>
<dbReference type="Pfam" id="PF18334">
    <property type="entry name" value="XRN1_D2_D3"/>
    <property type="match status" value="2"/>
</dbReference>
<dbReference type="Gene3D" id="2.30.30.750">
    <property type="match status" value="1"/>
</dbReference>
<dbReference type="GO" id="GO:0004534">
    <property type="term" value="F:5'-3' RNA exonuclease activity"/>
    <property type="evidence" value="ECO:0007669"/>
    <property type="project" value="TreeGrafter"/>
</dbReference>
<feature type="region of interest" description="Disordered" evidence="6">
    <location>
        <begin position="1486"/>
        <end position="1533"/>
    </location>
</feature>
<dbReference type="InterPro" id="IPR004859">
    <property type="entry name" value="Xrn1_N"/>
</dbReference>
<dbReference type="EC" id="3.1.13.-" evidence="5"/>
<dbReference type="InterPro" id="IPR016494">
    <property type="entry name" value="5_3_exoribonuclease_1"/>
</dbReference>
<dbReference type="InParanoid" id="A0A1Z5JKV0"/>
<feature type="compositionally biased region" description="Polar residues" evidence="6">
    <location>
        <begin position="1340"/>
        <end position="1350"/>
    </location>
</feature>
<keyword evidence="13" id="KW-1185">Reference proteome</keyword>
<evidence type="ECO:0000259" key="11">
    <source>
        <dbReference type="Pfam" id="PF18334"/>
    </source>
</evidence>
<feature type="domain" description="Xrn1 helical" evidence="8">
    <location>
        <begin position="271"/>
        <end position="597"/>
    </location>
</feature>
<evidence type="ECO:0000256" key="2">
    <source>
        <dbReference type="ARBA" id="ARBA00022801"/>
    </source>
</evidence>
<dbReference type="InterPro" id="IPR047007">
    <property type="entry name" value="XRN1_D1_sf"/>
</dbReference>
<feature type="domain" description="Exoribonuclease Xrn1 D2/D3" evidence="11">
    <location>
        <begin position="986"/>
        <end position="1075"/>
    </location>
</feature>
<feature type="domain" description="5'-3' exoribonuclease 1 SH3-like" evidence="9">
    <location>
        <begin position="1121"/>
        <end position="1187"/>
    </location>
</feature>
<dbReference type="PANTHER" id="PTHR12341:SF7">
    <property type="entry name" value="5'-3' EXORIBONUCLEASE 1"/>
    <property type="match status" value="1"/>
</dbReference>
<feature type="compositionally biased region" description="Basic and acidic residues" evidence="6">
    <location>
        <begin position="1223"/>
        <end position="1240"/>
    </location>
</feature>
<keyword evidence="1 5" id="KW-0540">Nuclease</keyword>
<dbReference type="InterPro" id="IPR041106">
    <property type="entry name" value="XRN1_D2_D3"/>
</dbReference>
<evidence type="ECO:0000259" key="9">
    <source>
        <dbReference type="Pfam" id="PF18129"/>
    </source>
</evidence>
<feature type="region of interest" description="Disordered" evidence="6">
    <location>
        <begin position="1222"/>
        <end position="1380"/>
    </location>
</feature>